<organism evidence="8">
    <name type="scientific">marine sediment metagenome</name>
    <dbReference type="NCBI Taxonomy" id="412755"/>
    <lineage>
        <taxon>unclassified sequences</taxon>
        <taxon>metagenomes</taxon>
        <taxon>ecological metagenomes</taxon>
    </lineage>
</organism>
<evidence type="ECO:0000259" key="7">
    <source>
        <dbReference type="Pfam" id="PF08281"/>
    </source>
</evidence>
<gene>
    <name evidence="8" type="ORF">LCGC14_2691660</name>
</gene>
<proteinExistence type="inferred from homology"/>
<comment type="caution">
    <text evidence="8">The sequence shown here is derived from an EMBL/GenBank/DDBJ whole genome shotgun (WGS) entry which is preliminary data.</text>
</comment>
<dbReference type="Pfam" id="PF08281">
    <property type="entry name" value="Sigma70_r4_2"/>
    <property type="match status" value="1"/>
</dbReference>
<keyword evidence="3" id="KW-0731">Sigma factor</keyword>
<dbReference type="Pfam" id="PF04542">
    <property type="entry name" value="Sigma70_r2"/>
    <property type="match status" value="1"/>
</dbReference>
<keyword evidence="4" id="KW-0238">DNA-binding</keyword>
<keyword evidence="5" id="KW-0804">Transcription</keyword>
<dbReference type="PANTHER" id="PTHR43133">
    <property type="entry name" value="RNA POLYMERASE ECF-TYPE SIGMA FACTO"/>
    <property type="match status" value="1"/>
</dbReference>
<dbReference type="GO" id="GO:0016987">
    <property type="term" value="F:sigma factor activity"/>
    <property type="evidence" value="ECO:0007669"/>
    <property type="project" value="UniProtKB-KW"/>
</dbReference>
<evidence type="ECO:0000313" key="8">
    <source>
        <dbReference type="EMBL" id="KKK93561.1"/>
    </source>
</evidence>
<evidence type="ECO:0008006" key="9">
    <source>
        <dbReference type="Google" id="ProtNLM"/>
    </source>
</evidence>
<dbReference type="GO" id="GO:0006352">
    <property type="term" value="P:DNA-templated transcription initiation"/>
    <property type="evidence" value="ECO:0007669"/>
    <property type="project" value="InterPro"/>
</dbReference>
<evidence type="ECO:0000256" key="4">
    <source>
        <dbReference type="ARBA" id="ARBA00023125"/>
    </source>
</evidence>
<dbReference type="CDD" id="cd06171">
    <property type="entry name" value="Sigma70_r4"/>
    <property type="match status" value="1"/>
</dbReference>
<evidence type="ECO:0000256" key="3">
    <source>
        <dbReference type="ARBA" id="ARBA00023082"/>
    </source>
</evidence>
<dbReference type="InterPro" id="IPR007627">
    <property type="entry name" value="RNA_pol_sigma70_r2"/>
</dbReference>
<dbReference type="InterPro" id="IPR013249">
    <property type="entry name" value="RNA_pol_sigma70_r4_t2"/>
</dbReference>
<feature type="domain" description="RNA polymerase sigma-70 region 2" evidence="6">
    <location>
        <begin position="24"/>
        <end position="90"/>
    </location>
</feature>
<evidence type="ECO:0000256" key="2">
    <source>
        <dbReference type="ARBA" id="ARBA00023015"/>
    </source>
</evidence>
<reference evidence="8" key="1">
    <citation type="journal article" date="2015" name="Nature">
        <title>Complex archaea that bridge the gap between prokaryotes and eukaryotes.</title>
        <authorList>
            <person name="Spang A."/>
            <person name="Saw J.H."/>
            <person name="Jorgensen S.L."/>
            <person name="Zaremba-Niedzwiedzka K."/>
            <person name="Martijn J."/>
            <person name="Lind A.E."/>
            <person name="van Eijk R."/>
            <person name="Schleper C."/>
            <person name="Guy L."/>
            <person name="Ettema T.J."/>
        </authorList>
    </citation>
    <scope>NUCLEOTIDE SEQUENCE</scope>
</reference>
<dbReference type="GO" id="GO:0003677">
    <property type="term" value="F:DNA binding"/>
    <property type="evidence" value="ECO:0007669"/>
    <property type="project" value="UniProtKB-KW"/>
</dbReference>
<dbReference type="InterPro" id="IPR036388">
    <property type="entry name" value="WH-like_DNA-bd_sf"/>
</dbReference>
<dbReference type="InterPro" id="IPR014284">
    <property type="entry name" value="RNA_pol_sigma-70_dom"/>
</dbReference>
<dbReference type="InterPro" id="IPR039425">
    <property type="entry name" value="RNA_pol_sigma-70-like"/>
</dbReference>
<evidence type="ECO:0000259" key="6">
    <source>
        <dbReference type="Pfam" id="PF04542"/>
    </source>
</evidence>
<evidence type="ECO:0000256" key="5">
    <source>
        <dbReference type="ARBA" id="ARBA00023163"/>
    </source>
</evidence>
<feature type="domain" description="RNA polymerase sigma factor 70 region 4 type 2" evidence="7">
    <location>
        <begin position="123"/>
        <end position="175"/>
    </location>
</feature>
<dbReference type="SUPFAM" id="SSF88946">
    <property type="entry name" value="Sigma2 domain of RNA polymerase sigma factors"/>
    <property type="match status" value="1"/>
</dbReference>
<sequence>MVRDEDILLVDRFKEDEEKAFDELVNKYKKKIYYLAYSLTNNHADALDLSQEAFIKVYRSIHKFIGRSSFYTWLYRITVNICLNHLKKEAKKKEVSFDERIEVTPVDWWSNPRKALENKELQEDLTRAIDSLPPRQKAVFTLRHMEGLSHKESASILGCSIGNVKANLFQALQKLRQRLRGYVED</sequence>
<keyword evidence="2" id="KW-0805">Transcription regulation</keyword>
<dbReference type="PANTHER" id="PTHR43133:SF8">
    <property type="entry name" value="RNA POLYMERASE SIGMA FACTOR HI_1459-RELATED"/>
    <property type="match status" value="1"/>
</dbReference>
<dbReference type="Gene3D" id="1.10.1740.10">
    <property type="match status" value="1"/>
</dbReference>
<name>A0A0F9CA52_9ZZZZ</name>
<dbReference type="NCBIfam" id="TIGR02937">
    <property type="entry name" value="sigma70-ECF"/>
    <property type="match status" value="1"/>
</dbReference>
<dbReference type="Gene3D" id="1.10.10.10">
    <property type="entry name" value="Winged helix-like DNA-binding domain superfamily/Winged helix DNA-binding domain"/>
    <property type="match status" value="1"/>
</dbReference>
<dbReference type="InterPro" id="IPR013325">
    <property type="entry name" value="RNA_pol_sigma_r2"/>
</dbReference>
<protein>
    <recommendedName>
        <fullName evidence="9">HTH luxR-type domain-containing protein</fullName>
    </recommendedName>
</protein>
<dbReference type="SUPFAM" id="SSF88659">
    <property type="entry name" value="Sigma3 and sigma4 domains of RNA polymerase sigma factors"/>
    <property type="match status" value="1"/>
</dbReference>
<comment type="similarity">
    <text evidence="1">Belongs to the sigma-70 factor family. ECF subfamily.</text>
</comment>
<dbReference type="AlphaFoldDB" id="A0A0F9CA52"/>
<evidence type="ECO:0000256" key="1">
    <source>
        <dbReference type="ARBA" id="ARBA00010641"/>
    </source>
</evidence>
<accession>A0A0F9CA52</accession>
<dbReference type="EMBL" id="LAZR01047720">
    <property type="protein sequence ID" value="KKK93561.1"/>
    <property type="molecule type" value="Genomic_DNA"/>
</dbReference>
<dbReference type="InterPro" id="IPR013324">
    <property type="entry name" value="RNA_pol_sigma_r3/r4-like"/>
</dbReference>